<accession>A0ACC1S0W0</accession>
<evidence type="ECO:0000313" key="1">
    <source>
        <dbReference type="EMBL" id="KAJ3529685.1"/>
    </source>
</evidence>
<keyword evidence="2" id="KW-1185">Reference proteome</keyword>
<proteinExistence type="predicted"/>
<evidence type="ECO:0000313" key="2">
    <source>
        <dbReference type="Proteomes" id="UP001148662"/>
    </source>
</evidence>
<reference evidence="1" key="1">
    <citation type="submission" date="2022-07" db="EMBL/GenBank/DDBJ databases">
        <title>Genome Sequence of Phlebia brevispora.</title>
        <authorList>
            <person name="Buettner E."/>
        </authorList>
    </citation>
    <scope>NUCLEOTIDE SEQUENCE</scope>
    <source>
        <strain evidence="1">MPL23</strain>
    </source>
</reference>
<comment type="caution">
    <text evidence="1">The sequence shown here is derived from an EMBL/GenBank/DDBJ whole genome shotgun (WGS) entry which is preliminary data.</text>
</comment>
<gene>
    <name evidence="1" type="ORF">NM688_g7823</name>
</gene>
<dbReference type="Proteomes" id="UP001148662">
    <property type="component" value="Unassembled WGS sequence"/>
</dbReference>
<dbReference type="EMBL" id="JANHOG010001929">
    <property type="protein sequence ID" value="KAJ3529685.1"/>
    <property type="molecule type" value="Genomic_DNA"/>
</dbReference>
<organism evidence="1 2">
    <name type="scientific">Phlebia brevispora</name>
    <dbReference type="NCBI Taxonomy" id="194682"/>
    <lineage>
        <taxon>Eukaryota</taxon>
        <taxon>Fungi</taxon>
        <taxon>Dikarya</taxon>
        <taxon>Basidiomycota</taxon>
        <taxon>Agaricomycotina</taxon>
        <taxon>Agaricomycetes</taxon>
        <taxon>Polyporales</taxon>
        <taxon>Meruliaceae</taxon>
        <taxon>Phlebia</taxon>
    </lineage>
</organism>
<name>A0ACC1S0W0_9APHY</name>
<protein>
    <submittedName>
        <fullName evidence="1">Uncharacterized protein</fullName>
    </submittedName>
</protein>
<sequence length="215" mass="23607">MRRTGPPRLNRLPQRLDYTLIPAPLDLSGPIVDEKSPLPAIIVTPSSPSGETDFCIAFLAPQPKPTLRERVSTALAKVPKFSFHRRLPSEIQLPINKSEYEAPPSSQWSFKARARTAILLTILVFIMACHLILHSMITVHPRLDFGSSSDEDILASLASGPLDGLDSSAHNTADANVAGWFNLHSIWAPLPITDGKRAMRFVVTDGELVEPQNSE</sequence>